<dbReference type="Proteomes" id="UP000593572">
    <property type="component" value="Unassembled WGS sequence"/>
</dbReference>
<reference evidence="1 2" key="1">
    <citation type="journal article" date="2019" name="Genome Biol. Evol.">
        <title>Insights into the evolution of the New World diploid cottons (Gossypium, subgenus Houzingenia) based on genome sequencing.</title>
        <authorList>
            <person name="Grover C.E."/>
            <person name="Arick M.A. 2nd"/>
            <person name="Thrash A."/>
            <person name="Conover J.L."/>
            <person name="Sanders W.S."/>
            <person name="Peterson D.G."/>
            <person name="Frelichowski J.E."/>
            <person name="Scheffler J.A."/>
            <person name="Scheffler B.E."/>
            <person name="Wendel J.F."/>
        </authorList>
    </citation>
    <scope>NUCLEOTIDE SEQUENCE [LARGE SCALE GENOMIC DNA]</scope>
    <source>
        <strain evidence="1">157</strain>
        <tissue evidence="1">Leaf</tissue>
    </source>
</reference>
<organism evidence="1 2">
    <name type="scientific">Gossypium lobatum</name>
    <dbReference type="NCBI Taxonomy" id="34289"/>
    <lineage>
        <taxon>Eukaryota</taxon>
        <taxon>Viridiplantae</taxon>
        <taxon>Streptophyta</taxon>
        <taxon>Embryophyta</taxon>
        <taxon>Tracheophyta</taxon>
        <taxon>Spermatophyta</taxon>
        <taxon>Magnoliopsida</taxon>
        <taxon>eudicotyledons</taxon>
        <taxon>Gunneridae</taxon>
        <taxon>Pentapetalae</taxon>
        <taxon>rosids</taxon>
        <taxon>malvids</taxon>
        <taxon>Malvales</taxon>
        <taxon>Malvaceae</taxon>
        <taxon>Malvoideae</taxon>
        <taxon>Gossypium</taxon>
    </lineage>
</organism>
<gene>
    <name evidence="1" type="ORF">Golob_022441</name>
</gene>
<dbReference type="EMBL" id="JABEZX010000002">
    <property type="protein sequence ID" value="MBA0551563.1"/>
    <property type="molecule type" value="Genomic_DNA"/>
</dbReference>
<keyword evidence="2" id="KW-1185">Reference proteome</keyword>
<dbReference type="AlphaFoldDB" id="A0A7J8LGL6"/>
<protein>
    <submittedName>
        <fullName evidence="1">Uncharacterized protein</fullName>
    </submittedName>
</protein>
<name>A0A7J8LGL6_9ROSI</name>
<evidence type="ECO:0000313" key="1">
    <source>
        <dbReference type="EMBL" id="MBA0551563.1"/>
    </source>
</evidence>
<proteinExistence type="predicted"/>
<accession>A0A7J8LGL6</accession>
<evidence type="ECO:0000313" key="2">
    <source>
        <dbReference type="Proteomes" id="UP000593572"/>
    </source>
</evidence>
<comment type="caution">
    <text evidence="1">The sequence shown here is derived from an EMBL/GenBank/DDBJ whole genome shotgun (WGS) entry which is preliminary data.</text>
</comment>
<sequence length="40" mass="4834">MMYLIVGLRVDQCLMLTSIIHLRMLNFLRKIFPGILWLRD</sequence>